<evidence type="ECO:0000259" key="4">
    <source>
        <dbReference type="PROSITE" id="PS50003"/>
    </source>
</evidence>
<dbReference type="PROSITE" id="PS50003">
    <property type="entry name" value="PH_DOMAIN"/>
    <property type="match status" value="1"/>
</dbReference>
<keyword evidence="2" id="KW-0472">Membrane</keyword>
<dbReference type="SUPFAM" id="SSF50729">
    <property type="entry name" value="PH domain-like"/>
    <property type="match status" value="1"/>
</dbReference>
<feature type="region of interest" description="Disordered" evidence="3">
    <location>
        <begin position="131"/>
        <end position="185"/>
    </location>
</feature>
<evidence type="ECO:0000256" key="3">
    <source>
        <dbReference type="SAM" id="MobiDB-lite"/>
    </source>
</evidence>
<dbReference type="InterPro" id="IPR001849">
    <property type="entry name" value="PH_domain"/>
</dbReference>
<evidence type="ECO:0000313" key="5">
    <source>
        <dbReference type="Proteomes" id="UP001652625"/>
    </source>
</evidence>
<sequence>MSTVKSGWLSRREGSFIFKDWYKKHCVLYSDGEFSVYTKASDATAELRINMKIECSRIEVGFDVGSINLPKNISSVESVFAIITKSNKRHIFCASNDSDCRDWFGALENARTAPPLSKQVPFAPPMDLAPPPYAPLEYSQPLQSNGWGNSGSGSQLGQQRPQTLPSQYYQQPGYIPQPRPNYGVPSYGPQPMYGTQPMYGQPMYGQPVYVSQAPQAQPQQQQQGSNNNTRNMLLAGGGGLIGGYLLGNAISEMSHHHMNNYSDNRQYNDNNYDSGGGFDGGGGGFDGGGGGFDGGGGGFDF</sequence>
<feature type="compositionally biased region" description="Low complexity" evidence="3">
    <location>
        <begin position="142"/>
        <end position="176"/>
    </location>
</feature>
<dbReference type="Gene3D" id="2.30.29.30">
    <property type="entry name" value="Pleckstrin-homology domain (PH domain)/Phosphotyrosine-binding domain (PTB)"/>
    <property type="match status" value="1"/>
</dbReference>
<dbReference type="PANTHER" id="PTHR14309:SF10">
    <property type="entry name" value="PH DOMAIN-CONTAINING PROTEIN"/>
    <property type="match status" value="1"/>
</dbReference>
<dbReference type="SMART" id="SM00233">
    <property type="entry name" value="PH"/>
    <property type="match status" value="1"/>
</dbReference>
<proteinExistence type="predicted"/>
<dbReference type="InterPro" id="IPR011993">
    <property type="entry name" value="PH-like_dom_sf"/>
</dbReference>
<evidence type="ECO:0000256" key="1">
    <source>
        <dbReference type="ARBA" id="ARBA00004370"/>
    </source>
</evidence>
<gene>
    <name evidence="6" type="primary">LOC100202367</name>
</gene>
<comment type="subcellular location">
    <subcellularLocation>
        <location evidence="1">Membrane</location>
    </subcellularLocation>
</comment>
<protein>
    <submittedName>
        <fullName evidence="6">Pleckstrin homology domain-containing family B member 2 isoform X2</fullName>
    </submittedName>
</protein>
<evidence type="ECO:0000313" key="6">
    <source>
        <dbReference type="RefSeq" id="XP_065661185.1"/>
    </source>
</evidence>
<accession>A0ABM4CHI3</accession>
<dbReference type="GeneID" id="100202367"/>
<dbReference type="Proteomes" id="UP001652625">
    <property type="component" value="Chromosome 09"/>
</dbReference>
<dbReference type="PANTHER" id="PTHR14309">
    <property type="entry name" value="EXPRESSED PROTEIN"/>
    <property type="match status" value="1"/>
</dbReference>
<keyword evidence="5" id="KW-1185">Reference proteome</keyword>
<name>A0ABM4CHI3_HYDVU</name>
<dbReference type="InterPro" id="IPR039680">
    <property type="entry name" value="PLEKHB1/2"/>
</dbReference>
<dbReference type="RefSeq" id="XP_065661185.1">
    <property type="nucleotide sequence ID" value="XM_065805113.1"/>
</dbReference>
<feature type="domain" description="PH" evidence="4">
    <location>
        <begin position="2"/>
        <end position="112"/>
    </location>
</feature>
<reference evidence="6" key="1">
    <citation type="submission" date="2025-08" db="UniProtKB">
        <authorList>
            <consortium name="RefSeq"/>
        </authorList>
    </citation>
    <scope>IDENTIFICATION</scope>
</reference>
<dbReference type="Pfam" id="PF00169">
    <property type="entry name" value="PH"/>
    <property type="match status" value="1"/>
</dbReference>
<organism evidence="5 6">
    <name type="scientific">Hydra vulgaris</name>
    <name type="common">Hydra</name>
    <name type="synonym">Hydra attenuata</name>
    <dbReference type="NCBI Taxonomy" id="6087"/>
    <lineage>
        <taxon>Eukaryota</taxon>
        <taxon>Metazoa</taxon>
        <taxon>Cnidaria</taxon>
        <taxon>Hydrozoa</taxon>
        <taxon>Hydroidolina</taxon>
        <taxon>Anthoathecata</taxon>
        <taxon>Aplanulata</taxon>
        <taxon>Hydridae</taxon>
        <taxon>Hydra</taxon>
    </lineage>
</organism>
<evidence type="ECO:0000256" key="2">
    <source>
        <dbReference type="ARBA" id="ARBA00023136"/>
    </source>
</evidence>